<dbReference type="PANTHER" id="PTHR37810">
    <property type="entry name" value="IMMUNITY PROTEIN SDPI"/>
    <property type="match status" value="1"/>
</dbReference>
<keyword evidence="3" id="KW-1185">Reference proteome</keyword>
<feature type="transmembrane region" description="Helical" evidence="1">
    <location>
        <begin position="73"/>
        <end position="94"/>
    </location>
</feature>
<feature type="transmembrane region" description="Helical" evidence="1">
    <location>
        <begin position="178"/>
        <end position="202"/>
    </location>
</feature>
<keyword evidence="1" id="KW-0812">Transmembrane</keyword>
<evidence type="ECO:0000256" key="1">
    <source>
        <dbReference type="SAM" id="Phobius"/>
    </source>
</evidence>
<feature type="transmembrane region" description="Helical" evidence="1">
    <location>
        <begin position="106"/>
        <end position="124"/>
    </location>
</feature>
<reference evidence="2 3" key="1">
    <citation type="submission" date="2020-11" db="EMBL/GenBank/DDBJ databases">
        <title>Genomic insight of Alicyclobacillus mali FL 18 reveals a new arsenic-resistant strain, with potential in environmental biotechnology.</title>
        <authorList>
            <person name="Fiorentino G."/>
            <person name="Gallo G."/>
            <person name="Aulitto M."/>
        </authorList>
    </citation>
    <scope>NUCLEOTIDE SEQUENCE [LARGE SCALE GENOMIC DNA]</scope>
    <source>
        <strain evidence="2 3">FL 18</strain>
    </source>
</reference>
<dbReference type="InterPro" id="IPR025962">
    <property type="entry name" value="SdpI/YhfL"/>
</dbReference>
<protein>
    <submittedName>
        <fullName evidence="2">SdpI family protein</fullName>
    </submittedName>
</protein>
<comment type="caution">
    <text evidence="2">The sequence shown here is derived from an EMBL/GenBank/DDBJ whole genome shotgun (WGS) entry which is preliminary data.</text>
</comment>
<proteinExistence type="predicted"/>
<keyword evidence="1" id="KW-0472">Membrane</keyword>
<dbReference type="EMBL" id="JADPKZ010000038">
    <property type="protein sequence ID" value="MBF8377741.1"/>
    <property type="molecule type" value="Genomic_DNA"/>
</dbReference>
<accession>A0ABS0F373</accession>
<feature type="transmembrane region" description="Helical" evidence="1">
    <location>
        <begin position="43"/>
        <end position="61"/>
    </location>
</feature>
<dbReference type="Proteomes" id="UP000642910">
    <property type="component" value="Unassembled WGS sequence"/>
</dbReference>
<organism evidence="2 3">
    <name type="scientific">Alicyclobacillus mali</name>
    <name type="common">ex Roth et al. 2021</name>
    <dbReference type="NCBI Taxonomy" id="1123961"/>
    <lineage>
        <taxon>Bacteria</taxon>
        <taxon>Bacillati</taxon>
        <taxon>Bacillota</taxon>
        <taxon>Bacilli</taxon>
        <taxon>Bacillales</taxon>
        <taxon>Alicyclobacillaceae</taxon>
        <taxon>Alicyclobacillus</taxon>
    </lineage>
</organism>
<dbReference type="PIRSF" id="PIRSF038959">
    <property type="entry name" value="SdpI"/>
    <property type="match status" value="1"/>
</dbReference>
<feature type="transmembrane region" description="Helical" evidence="1">
    <location>
        <begin position="153"/>
        <end position="172"/>
    </location>
</feature>
<evidence type="ECO:0000313" key="3">
    <source>
        <dbReference type="Proteomes" id="UP000642910"/>
    </source>
</evidence>
<evidence type="ECO:0000313" key="2">
    <source>
        <dbReference type="EMBL" id="MBF8377741.1"/>
    </source>
</evidence>
<keyword evidence="1" id="KW-1133">Transmembrane helix</keyword>
<dbReference type="InterPro" id="IPR026272">
    <property type="entry name" value="SdpI"/>
</dbReference>
<dbReference type="Pfam" id="PF13630">
    <property type="entry name" value="SdpI"/>
    <property type="match status" value="1"/>
</dbReference>
<name>A0ABS0F373_9BACL</name>
<gene>
    <name evidence="2" type="ORF">IW967_07660</name>
</gene>
<dbReference type="PANTHER" id="PTHR37810:SF5">
    <property type="entry name" value="IMMUNITY PROTEIN SDPI"/>
    <property type="match status" value="1"/>
</dbReference>
<sequence length="208" mass="23840">MPWWGWAAWAMALAFGCLAYPHLPADIPSYLQSNDTPRSRFWVVFDGPAVMLGIMLLWYAYRWWKRNSKLDASFWSTYRYIGGVVVVCVSLMYAADLAHVLDRATLRWEATASGLMFMLIANVLPRVRPNGWIGVRVSWTFADERVWTWTHRLCGQLGIPAGMLIILLAWLLPAGHGMLEVAMLVPVCLWLFIALVASYMYARRLRKL</sequence>